<reference evidence="1" key="1">
    <citation type="journal article" date="2015" name="Nature">
        <title>Complex archaea that bridge the gap between prokaryotes and eukaryotes.</title>
        <authorList>
            <person name="Spang A."/>
            <person name="Saw J.H."/>
            <person name="Jorgensen S.L."/>
            <person name="Zaremba-Niedzwiedzka K."/>
            <person name="Martijn J."/>
            <person name="Lind A.E."/>
            <person name="van Eijk R."/>
            <person name="Schleper C."/>
            <person name="Guy L."/>
            <person name="Ettema T.J."/>
        </authorList>
    </citation>
    <scope>NUCLEOTIDE SEQUENCE</scope>
</reference>
<gene>
    <name evidence="1" type="ORF">LCGC14_2321750</name>
</gene>
<organism evidence="1">
    <name type="scientific">marine sediment metagenome</name>
    <dbReference type="NCBI Taxonomy" id="412755"/>
    <lineage>
        <taxon>unclassified sequences</taxon>
        <taxon>metagenomes</taxon>
        <taxon>ecological metagenomes</taxon>
    </lineage>
</organism>
<evidence type="ECO:0000313" key="1">
    <source>
        <dbReference type="EMBL" id="KKL48813.1"/>
    </source>
</evidence>
<dbReference type="EMBL" id="LAZR01033185">
    <property type="protein sequence ID" value="KKL48813.1"/>
    <property type="molecule type" value="Genomic_DNA"/>
</dbReference>
<accession>A0A0F9CHP8</accession>
<protein>
    <submittedName>
        <fullName evidence="1">Uncharacterized protein</fullName>
    </submittedName>
</protein>
<name>A0A0F9CHP8_9ZZZZ</name>
<proteinExistence type="predicted"/>
<sequence>MKVDKGLKEYLRGKDYVLLTITENGHRVTLDHKNHISIIWNGNNSIIHALKLIKYNNWHPILIRYK</sequence>
<dbReference type="AlphaFoldDB" id="A0A0F9CHP8"/>
<comment type="caution">
    <text evidence="1">The sequence shown here is derived from an EMBL/GenBank/DDBJ whole genome shotgun (WGS) entry which is preliminary data.</text>
</comment>